<organism evidence="2 3">
    <name type="scientific">Actinoplanes regularis</name>
    <dbReference type="NCBI Taxonomy" id="52697"/>
    <lineage>
        <taxon>Bacteria</taxon>
        <taxon>Bacillati</taxon>
        <taxon>Actinomycetota</taxon>
        <taxon>Actinomycetes</taxon>
        <taxon>Micromonosporales</taxon>
        <taxon>Micromonosporaceae</taxon>
        <taxon>Actinoplanes</taxon>
    </lineage>
</organism>
<evidence type="ECO:0000313" key="2">
    <source>
        <dbReference type="EMBL" id="SNR26487.1"/>
    </source>
</evidence>
<reference evidence="2 3" key="1">
    <citation type="submission" date="2017-06" db="EMBL/GenBank/DDBJ databases">
        <authorList>
            <person name="Kim H.J."/>
            <person name="Triplett B.A."/>
        </authorList>
    </citation>
    <scope>NUCLEOTIDE SEQUENCE [LARGE SCALE GENOMIC DNA]</scope>
    <source>
        <strain evidence="2 3">DSM 43151</strain>
    </source>
</reference>
<dbReference type="Proteomes" id="UP000198415">
    <property type="component" value="Unassembled WGS sequence"/>
</dbReference>
<dbReference type="EMBL" id="FZNR01000001">
    <property type="protein sequence ID" value="SNR26487.1"/>
    <property type="molecule type" value="Genomic_DNA"/>
</dbReference>
<evidence type="ECO:0008006" key="4">
    <source>
        <dbReference type="Google" id="ProtNLM"/>
    </source>
</evidence>
<sequence>MRNSAESSQPAANNWAVPPELEKAKIRPANWWLAGLVGVVGLAAFVVTVRSGRADSALLFVALPILLAVALALTPGRSAHGKAFRMTTIALLLAAVWLHEGAICVLLAAPLVYLVVHGVTGVLRAAERGGRRTLAVLPLPLLLAGGFEGTSPAFRVHPDQSVEVTRVVALAPEQVRAMIEAGPAPVDTRSLSLRALGVPMPEHVHGDGLETGDRWTFAYHGSSHGPGGDIVTEVRDAGPERVTWAVVEDTSITNRWVGMRDATLSWHAVAGGTAVTLRIDYRRGLDPSWYFGPLQDRFMHAGAAHVLDMLALR</sequence>
<keyword evidence="3" id="KW-1185">Reference proteome</keyword>
<feature type="transmembrane region" description="Helical" evidence="1">
    <location>
        <begin position="57"/>
        <end position="76"/>
    </location>
</feature>
<name>A0A238UXQ8_9ACTN</name>
<proteinExistence type="predicted"/>
<dbReference type="SUPFAM" id="SSF55961">
    <property type="entry name" value="Bet v1-like"/>
    <property type="match status" value="1"/>
</dbReference>
<evidence type="ECO:0000256" key="1">
    <source>
        <dbReference type="SAM" id="Phobius"/>
    </source>
</evidence>
<dbReference type="RefSeq" id="WP_239138100.1">
    <property type="nucleotide sequence ID" value="NZ_BOMU01000009.1"/>
</dbReference>
<feature type="transmembrane region" description="Helical" evidence="1">
    <location>
        <begin position="88"/>
        <end position="116"/>
    </location>
</feature>
<protein>
    <recommendedName>
        <fullName evidence="4">Polyketide cyclase / dehydrase and lipid transport</fullName>
    </recommendedName>
</protein>
<keyword evidence="1" id="KW-1133">Transmembrane helix</keyword>
<evidence type="ECO:0000313" key="3">
    <source>
        <dbReference type="Proteomes" id="UP000198415"/>
    </source>
</evidence>
<dbReference type="AlphaFoldDB" id="A0A238UXQ8"/>
<feature type="transmembrane region" description="Helical" evidence="1">
    <location>
        <begin position="31"/>
        <end position="51"/>
    </location>
</feature>
<keyword evidence="1" id="KW-0472">Membrane</keyword>
<accession>A0A238UXQ8</accession>
<keyword evidence="1" id="KW-0812">Transmembrane</keyword>
<gene>
    <name evidence="2" type="ORF">SAMN06264365_101276</name>
</gene>